<reference evidence="1 2" key="1">
    <citation type="journal article" date="2022" name="Hortic Res">
        <title>A haplotype resolved chromosomal level avocado genome allows analysis of novel avocado genes.</title>
        <authorList>
            <person name="Nath O."/>
            <person name="Fletcher S.J."/>
            <person name="Hayward A."/>
            <person name="Shaw L.M."/>
            <person name="Masouleh A.K."/>
            <person name="Furtado A."/>
            <person name="Henry R.J."/>
            <person name="Mitter N."/>
        </authorList>
    </citation>
    <scope>NUCLEOTIDE SEQUENCE [LARGE SCALE GENOMIC DNA]</scope>
    <source>
        <strain evidence="2">cv. Hass</strain>
    </source>
</reference>
<keyword evidence="2" id="KW-1185">Reference proteome</keyword>
<sequence>MAAVSNKVGESYNETSCDIQKNGFDLGVFVGDLAFEDDASSDDVSLEGLQEELEECKGDDVVANILARGTKSREYAKGVENNIRQNELDSVQDYIKESDNLVSLHDQIFDCDSILSQMETLLSGFQAEIGSISSEIKSLQEKSMDMGLKLKNRKVAELKLARFNEDIIVPPRMVDIIVDGEVNDEYMRALEILSKKLKSVEVDPMIKTSIALKDVQPELERLRQKAVSKVFEFIVQKLYALRKPKTNIQILQQSVLLKYKYVVLFLKEHGKEVYTEVRGAYIDTMNKVLSAHFRAYIQALEKLQLDIATSSDLIGVETRATSLFSRGREPLKNRSAVFALGERINILKEIDQPALIPHIAEASSLKFPYEVLFRSLHKLLMDTATSEYHFCDDFFGEESMFYEIFAGPFAVIDEHFGSILPNCYDAIGLMLMIRIIHQHQLIMSRRRIPCLDSYLDKVNIALWPRFKMVFDLHLSSLRNANVKTLWEDDVHPHYVIRRYAEFTASLIHLNVEYGDGQLELNLDRLRMAVDDLLIKLARTFTRPKQQTVFLINNYDMTIAVLKEAGTEGGKTQLHFEELLKSNTAIFVAKLLLEQFSDLIKFVKTRASEDLSSNSEKPITVADVEPLVKDFASRWKAAIELMHKDAFRLHKAN</sequence>
<proteinExistence type="predicted"/>
<comment type="caution">
    <text evidence="1">The sequence shown here is derived from an EMBL/GenBank/DDBJ whole genome shotgun (WGS) entry which is preliminary data.</text>
</comment>
<evidence type="ECO:0000313" key="1">
    <source>
        <dbReference type="EMBL" id="KAJ8617154.1"/>
    </source>
</evidence>
<accession>A0ACC2K7Q3</accession>
<organism evidence="1 2">
    <name type="scientific">Persea americana</name>
    <name type="common">Avocado</name>
    <dbReference type="NCBI Taxonomy" id="3435"/>
    <lineage>
        <taxon>Eukaryota</taxon>
        <taxon>Viridiplantae</taxon>
        <taxon>Streptophyta</taxon>
        <taxon>Embryophyta</taxon>
        <taxon>Tracheophyta</taxon>
        <taxon>Spermatophyta</taxon>
        <taxon>Magnoliopsida</taxon>
        <taxon>Magnoliidae</taxon>
        <taxon>Laurales</taxon>
        <taxon>Lauraceae</taxon>
        <taxon>Persea</taxon>
    </lineage>
</organism>
<protein>
    <submittedName>
        <fullName evidence="1">Uncharacterized protein</fullName>
    </submittedName>
</protein>
<dbReference type="EMBL" id="CM056812">
    <property type="protein sequence ID" value="KAJ8617154.1"/>
    <property type="molecule type" value="Genomic_DNA"/>
</dbReference>
<name>A0ACC2K7Q3_PERAE</name>
<dbReference type="Proteomes" id="UP001234297">
    <property type="component" value="Chromosome 4"/>
</dbReference>
<gene>
    <name evidence="1" type="ORF">MRB53_013340</name>
</gene>
<evidence type="ECO:0000313" key="2">
    <source>
        <dbReference type="Proteomes" id="UP001234297"/>
    </source>
</evidence>